<evidence type="ECO:0000259" key="1">
    <source>
        <dbReference type="Pfam" id="PF14478"/>
    </source>
</evidence>
<dbReference type="Proteomes" id="UP000243494">
    <property type="component" value="Unassembled WGS sequence"/>
</dbReference>
<dbReference type="OrthoDB" id="9811296at2"/>
<organism evidence="2 3">
    <name type="scientific">Romboutsia maritimum</name>
    <dbReference type="NCBI Taxonomy" id="2020948"/>
    <lineage>
        <taxon>Bacteria</taxon>
        <taxon>Bacillati</taxon>
        <taxon>Bacillota</taxon>
        <taxon>Clostridia</taxon>
        <taxon>Peptostreptococcales</taxon>
        <taxon>Peptostreptococcaceae</taxon>
        <taxon>Romboutsia</taxon>
    </lineage>
</organism>
<dbReference type="InterPro" id="IPR027954">
    <property type="entry name" value="Transcobalamin-like_C"/>
</dbReference>
<feature type="domain" description="Transcobalamin-like C-terminal" evidence="1">
    <location>
        <begin position="226"/>
        <end position="275"/>
    </location>
</feature>
<reference evidence="2 3" key="1">
    <citation type="journal article" date="2017" name="Genome Announc.">
        <title>Draft Genome Sequence of Romboutsia maritimum sp. nov. Strain CCRI-22766(T), Isolated from Coastal Estuarine Mud.</title>
        <authorList>
            <person name="Maheux A.F."/>
            <person name="Boudreau D.K."/>
            <person name="Berube E."/>
            <person name="Boissinot M."/>
            <person name="Raymond F."/>
            <person name="Brodeur S."/>
            <person name="Corbeil J."/>
            <person name="Brightwell G."/>
            <person name="Broda D."/>
            <person name="Omar R.F."/>
            <person name="Bergeron M.G."/>
        </authorList>
    </citation>
    <scope>NUCLEOTIDE SEQUENCE [LARGE SCALE GENOMIC DNA]</scope>
    <source>
        <strain evidence="2 3">CCRI-22766</strain>
    </source>
</reference>
<dbReference type="AlphaFoldDB" id="A0A371IPN4"/>
<keyword evidence="3" id="KW-1185">Reference proteome</keyword>
<evidence type="ECO:0000313" key="2">
    <source>
        <dbReference type="EMBL" id="RDY22437.1"/>
    </source>
</evidence>
<feature type="non-terminal residue" evidence="2">
    <location>
        <position position="607"/>
    </location>
</feature>
<protein>
    <submittedName>
        <fullName evidence="2">DUF4430 domain-containing protein</fullName>
    </submittedName>
</protein>
<dbReference type="Gene3D" id="2.170.130.30">
    <property type="match status" value="1"/>
</dbReference>
<proteinExistence type="predicted"/>
<feature type="domain" description="Transcobalamin-like C-terminal" evidence="1">
    <location>
        <begin position="66"/>
        <end position="135"/>
    </location>
</feature>
<comment type="caution">
    <text evidence="2">The sequence shown here is derived from an EMBL/GenBank/DDBJ whole genome shotgun (WGS) entry which is preliminary data.</text>
</comment>
<accession>A0A371IPN4</accession>
<dbReference type="RefSeq" id="WP_147294097.1">
    <property type="nucleotide sequence ID" value="NZ_NOJZ02000059.1"/>
</dbReference>
<gene>
    <name evidence="2" type="ORF">CHF27_013435</name>
</gene>
<name>A0A371IPN4_9FIRM</name>
<dbReference type="EMBL" id="NOJZ02000059">
    <property type="protein sequence ID" value="RDY22437.1"/>
    <property type="molecule type" value="Genomic_DNA"/>
</dbReference>
<evidence type="ECO:0000313" key="3">
    <source>
        <dbReference type="Proteomes" id="UP000243494"/>
    </source>
</evidence>
<sequence length="607" mass="68831">MKKNKRKLLSIITILSLILNLSIPSIINAHEILKKDNSEKSITVGIYGNSKETIYQGKDIKLEDKDTAFTILKRIIGDKNIDYTKIGESTILINSIFGLKDNSKDGWIYAINRNISNQGWNNYNLKDGDELIIHYDIDKMNPQILKSYNKLDKFIKGESGENNNSKITLSIERRVLGQPDILKPTEIEIKEGEKASYVFDRVIKGIKLSYEKQGSLNDTFYLSKVYLNSDKSESLQEKEHGAFSGWMYSVNGVNPSELMSDYRLKDGDTIRIHYTAQSYGEDIKAVDEIYKLKSNLNEIFKLNEKEYTKESWKDFQEVVESIKMSIPSDDDIGSMMSTSIGGEDIYDAATLKTEMESFIQALNDAKDTLEKIPEVDKFIKLVEKLPEVITSENFKEVDNSIKKYNLLSEDQKKEVPKATIEVLENAKEKLKIANKTFNQVTIEKLPLNIKVLSSAIINDSKEYKNISDKIKGKEILFLEDVNLKNLESKEKYNLSENEKVNVVISYLGNLLDYKNISIVHQKHDGTIEFIGVDKGLKIDKKENKLSFELKSLSPVGIIGEKYRKPSSSGGGSISSSNTLNSVDTNKIVGNTRYETAIKVSKEGWNKA</sequence>
<dbReference type="Pfam" id="PF14478">
    <property type="entry name" value="DUF4430"/>
    <property type="match status" value="2"/>
</dbReference>